<comment type="caution">
    <text evidence="3">The sequence shown here is derived from an EMBL/GenBank/DDBJ whole genome shotgun (WGS) entry which is preliminary data.</text>
</comment>
<feature type="chain" id="PRO_5037602753" description="SLH domain-containing protein" evidence="1">
    <location>
        <begin position="34"/>
        <end position="1387"/>
    </location>
</feature>
<feature type="domain" description="SLH" evidence="2">
    <location>
        <begin position="1179"/>
        <end position="1242"/>
    </location>
</feature>
<evidence type="ECO:0000256" key="1">
    <source>
        <dbReference type="SAM" id="SignalP"/>
    </source>
</evidence>
<protein>
    <recommendedName>
        <fullName evidence="2">SLH domain-containing protein</fullName>
    </recommendedName>
</protein>
<name>A0A938XU53_9BACL</name>
<sequence>MRTSMRQIRQWLATSLSMLLLITGLLPAGVALAAETINFDASTAVPVASSGDGTSQSKAYVVSSQTISGLKVAFSGTTELSPQIRITLNGDPLQTLPDTTDPVNPSYTIKNFNLSPGANVLMAQIVSTGNKAYIYYQYNPTEDNRPIILDGYQNQGIDPYNAVVFGDSKITLSGTYGAGLTGSNLRIKIITNNGQTVNDLEKTPPKLGTNNRFTFSDIPLSAGLNQIVFYEKLGNTTAEHLNFYVQYNNTPLLSNLTIEDTPLEPIDTTFITVDSADNMELRVSGKATNADTVEIRNKTTGEAVEATVSRTGLFSADLPARLGENILAFTAINNNKKVGEIDRTIFILTSEDDEDSLFYDVSLGSIALNPDKSVNLYNDVTSFDFVGYAAIKFDETRNTNLKFEVKVEDTTNASATPITFEISGSELTKEGTTQDGFNRYKLNKPAAVSSSSLTEDHTYRVSLSYSYDEVDSSGGHSPAGSTSMNNYKYLFTYVDKDKPLFGNVEYLSSALSTTENNVISTVPAKFKVYTQNMALDESNFTIRYNNDVMSDIDFNSFSTADGQGFEFTLKSLGSGEGVLKISYENGGESADTPEYHLEVNVSPFVQLTYVDSSGKVRSFEDGFVVNDIDDIPNLDGKVYNTTISTLEAELNGEPLAITSQQTDTFRILDDKISDGLKKGTNKLEIVLNKKYTFTYDILFITSQAPTITGVKLKVNANGKNVDLEKDAGDSEYKTGAEFLTDFTFEVNDATHVYVEKNGNRIIDFVNDDGDWKADRKNYEYLDTLDQLPDDDDITDYFEEYNFESSGKNDFEGEMSTTQYNKILKSVQDKVTDPDDQEEALNLFPLILEKNGKTIYTIVAEDDNGARVRYEITINQQTNSWEIISPTKIRDSDEYIIVNSNSIPIKIFAENADKVMFGKVEATVENTTNRDFTFDEDLGKAVPKTYYVFTANVSLKKGLNTVKFTVQVGNNSYNDQVEIYNANSSVSGAEYRDTLGKKVSFSLFDKGLTLKFPTGTVLMSPDDNEAGKKVDNPNARIYTDVPLYFGIADKTTGQVTIPGDDLADDLELDNDTLLEKFNYASPLYYIDGGYEDNPGGKDPYDDEGDTDDFKSRYDENLVPNKEGTLTIAYDTSVVNAANNVLSVFFFDGRDWHSLGGVVNTGNQTITVPFRAFGYYIVLKNKESFDDVVNHDYARDDMETLYSKGIMSAYSGSSFGANLDISRGEFATMLVKALDLPINDGPYDGDDPVSPTFSDVKPDWDTWDYEYKYIETAARAGIVRGTEPGFFEPDEPLLRQEAAIMIARAMNLKTTGTPEAAQANLEKLFTDGKDVGYYAAQSVLAVTKAKLMTGEPVDANAKKPTYRFLPESKLTRADMAVITVRVMKQLKKL</sequence>
<gene>
    <name evidence="3" type="ORF">JOD01_001756</name>
</gene>
<feature type="domain" description="SLH" evidence="2">
    <location>
        <begin position="1320"/>
        <end position="1387"/>
    </location>
</feature>
<organism evidence="3 4">
    <name type="scientific">Brevibacillus fulvus</name>
    <dbReference type="NCBI Taxonomy" id="1125967"/>
    <lineage>
        <taxon>Bacteria</taxon>
        <taxon>Bacillati</taxon>
        <taxon>Bacillota</taxon>
        <taxon>Bacilli</taxon>
        <taxon>Bacillales</taxon>
        <taxon>Paenibacillaceae</taxon>
        <taxon>Brevibacillus</taxon>
    </lineage>
</organism>
<keyword evidence="1" id="KW-0732">Signal</keyword>
<evidence type="ECO:0000313" key="3">
    <source>
        <dbReference type="EMBL" id="MBM7590152.1"/>
    </source>
</evidence>
<reference evidence="3" key="1">
    <citation type="submission" date="2021-01" db="EMBL/GenBank/DDBJ databases">
        <title>Genomic Encyclopedia of Type Strains, Phase IV (KMG-IV): sequencing the most valuable type-strain genomes for metagenomic binning, comparative biology and taxonomic classification.</title>
        <authorList>
            <person name="Goeker M."/>
        </authorList>
    </citation>
    <scope>NUCLEOTIDE SEQUENCE</scope>
    <source>
        <strain evidence="3">DSM 25523</strain>
    </source>
</reference>
<dbReference type="Pfam" id="PF00395">
    <property type="entry name" value="SLH"/>
    <property type="match status" value="2"/>
</dbReference>
<evidence type="ECO:0000259" key="2">
    <source>
        <dbReference type="PROSITE" id="PS51272"/>
    </source>
</evidence>
<feature type="signal peptide" evidence="1">
    <location>
        <begin position="1"/>
        <end position="33"/>
    </location>
</feature>
<dbReference type="InterPro" id="IPR001119">
    <property type="entry name" value="SLH_dom"/>
</dbReference>
<dbReference type="PROSITE" id="PS51272">
    <property type="entry name" value="SLH"/>
    <property type="match status" value="3"/>
</dbReference>
<feature type="domain" description="SLH" evidence="2">
    <location>
        <begin position="1251"/>
        <end position="1314"/>
    </location>
</feature>
<keyword evidence="4" id="KW-1185">Reference proteome</keyword>
<dbReference type="EMBL" id="JAFBEB010000005">
    <property type="protein sequence ID" value="MBM7590152.1"/>
    <property type="molecule type" value="Genomic_DNA"/>
</dbReference>
<accession>A0A938XU53</accession>
<evidence type="ECO:0000313" key="4">
    <source>
        <dbReference type="Proteomes" id="UP000717624"/>
    </source>
</evidence>
<dbReference type="Proteomes" id="UP000717624">
    <property type="component" value="Unassembled WGS sequence"/>
</dbReference>
<dbReference type="RefSeq" id="WP_204517871.1">
    <property type="nucleotide sequence ID" value="NZ_BAABIN010000020.1"/>
</dbReference>
<proteinExistence type="predicted"/>